<organism evidence="1">
    <name type="scientific">uncultured marine phage</name>
    <dbReference type="NCBI Taxonomy" id="707152"/>
    <lineage>
        <taxon>Viruses</taxon>
        <taxon>environmental samples</taxon>
    </lineage>
</organism>
<accession>A0A8D9FRE2</accession>
<name>A0A8D9FRE2_9VIRU</name>
<gene>
    <name evidence="1" type="ORF">SLAVMIC_00807</name>
</gene>
<dbReference type="EMBL" id="OU342829">
    <property type="protein sequence ID" value="CAG7581368.1"/>
    <property type="molecule type" value="Genomic_DNA"/>
</dbReference>
<reference evidence="1" key="1">
    <citation type="submission" date="2021-06" db="EMBL/GenBank/DDBJ databases">
        <authorList>
            <person name="Gannon L."/>
            <person name="Redgwell R T."/>
            <person name="Michniewski S."/>
            <person name="Harrison D C."/>
            <person name="Millard A."/>
        </authorList>
    </citation>
    <scope>NUCLEOTIDE SEQUENCE</scope>
</reference>
<protein>
    <submittedName>
        <fullName evidence="1">Uncharacterized protein</fullName>
    </submittedName>
</protein>
<evidence type="ECO:0000313" key="1">
    <source>
        <dbReference type="EMBL" id="CAG7581368.1"/>
    </source>
</evidence>
<proteinExistence type="predicted"/>
<sequence>MIKKFGNFVSRINEATNLNQLGLDQNLIQALHRNAIKSDVLNFDPVGDKGEAKNVLRLGKNIIAKKSPTDVIVIFPYFKKYVVSIFSNSEYKDGGHFTAHQASNFITNDYKEIFSFTGNYDPSGDKKDLGRGDEYDDEFYSSDFISQDFVGDYIVNLLEEQKKDLMVKFVPALNKFDSNKEEPVVIETPIGEIEMGTSLFWRISFINSLISDVKKGEKREQIIRRFADSELYDEFNNNTDDDVDRKNAFRKVITSMKDNIHWVYLSSGNNSEGLFQKENLLRR</sequence>